<dbReference type="PATRIC" id="fig|362787.3.peg.592"/>
<reference evidence="6 7" key="1">
    <citation type="journal article" date="2014" name="Mol. Biol. Evol.">
        <title>Massive expansion of Ubiquitination-related gene families within the Chlamydiae.</title>
        <authorList>
            <person name="Domman D."/>
            <person name="Collingro A."/>
            <person name="Lagkouvardos I."/>
            <person name="Gehre L."/>
            <person name="Weinmaier T."/>
            <person name="Rattei T."/>
            <person name="Subtil A."/>
            <person name="Horn M."/>
        </authorList>
    </citation>
    <scope>NUCLEOTIDE SEQUENCE [LARGE SCALE GENOMIC DNA]</scope>
    <source>
        <strain evidence="6 7">EI2</strain>
    </source>
</reference>
<dbReference type="PANTHER" id="PTHR43300:SF11">
    <property type="entry name" value="ACETYLTRANSFERASE RV3034C-RELATED"/>
    <property type="match status" value="1"/>
</dbReference>
<dbReference type="Gene3D" id="2.160.10.10">
    <property type="entry name" value="Hexapeptide repeat proteins"/>
    <property type="match status" value="1"/>
</dbReference>
<evidence type="ECO:0000256" key="4">
    <source>
        <dbReference type="ARBA" id="ARBA00023251"/>
    </source>
</evidence>
<dbReference type="GO" id="GO:0046677">
    <property type="term" value="P:response to antibiotic"/>
    <property type="evidence" value="ECO:0007669"/>
    <property type="project" value="UniProtKB-KW"/>
</dbReference>
<dbReference type="Proteomes" id="UP000031465">
    <property type="component" value="Unassembled WGS sequence"/>
</dbReference>
<dbReference type="InterPro" id="IPR001451">
    <property type="entry name" value="Hexapep"/>
</dbReference>
<dbReference type="GO" id="GO:0016746">
    <property type="term" value="F:acyltransferase activity"/>
    <property type="evidence" value="ECO:0007669"/>
    <property type="project" value="UniProtKB-KW"/>
</dbReference>
<accession>A0A0C1HEQ0</accession>
<keyword evidence="4" id="KW-0046">Antibiotic resistance</keyword>
<protein>
    <submittedName>
        <fullName evidence="6">Virginiamycin A acetyltransferase</fullName>
        <ecNumber evidence="6">2.3.1.-</ecNumber>
    </submittedName>
</protein>
<dbReference type="InterPro" id="IPR050179">
    <property type="entry name" value="Trans_hexapeptide_repeat"/>
</dbReference>
<evidence type="ECO:0000313" key="7">
    <source>
        <dbReference type="Proteomes" id="UP000031465"/>
    </source>
</evidence>
<keyword evidence="3" id="KW-0677">Repeat</keyword>
<dbReference type="FunFam" id="2.160.10.10:FF:000037">
    <property type="entry name" value="Streptogramin A acetyltransferase"/>
    <property type="match status" value="1"/>
</dbReference>
<organism evidence="6 7">
    <name type="scientific">Candidatus Protochlamydia amoebophila</name>
    <dbReference type="NCBI Taxonomy" id="362787"/>
    <lineage>
        <taxon>Bacteria</taxon>
        <taxon>Pseudomonadati</taxon>
        <taxon>Chlamydiota</taxon>
        <taxon>Chlamydiia</taxon>
        <taxon>Parachlamydiales</taxon>
        <taxon>Parachlamydiaceae</taxon>
        <taxon>Candidatus Protochlamydia</taxon>
    </lineage>
</organism>
<dbReference type="CDD" id="cd03349">
    <property type="entry name" value="LbH_XAT"/>
    <property type="match status" value="1"/>
</dbReference>
<evidence type="ECO:0000256" key="3">
    <source>
        <dbReference type="ARBA" id="ARBA00022737"/>
    </source>
</evidence>
<dbReference type="InterPro" id="IPR011004">
    <property type="entry name" value="Trimer_LpxA-like_sf"/>
</dbReference>
<sequence length="216" mass="24919">MTYKMTSPNPNSFHPIKDYDKLIFLKNFVKASNIFIGDYTYFDDRRYGPERFEEYNVLYNYDFSKVKLVIEKFCAIAAETRFIMTGDHKLDAISTYPFPIFGYGWESAFNVYDLPVKGDIIVGNDVWFGYDSLVMNGVTIGNGAIIAARAVVVKDVPAYSIVAGNPAKVVKMRFDDKTIDRLQKISWWNWEIEKVNKNLKLICHLNIDHLELASHE</sequence>
<dbReference type="Pfam" id="PF00132">
    <property type="entry name" value="Hexapep"/>
    <property type="match status" value="1"/>
</dbReference>
<keyword evidence="2 6" id="KW-0808">Transferase</keyword>
<evidence type="ECO:0000256" key="2">
    <source>
        <dbReference type="ARBA" id="ARBA00022679"/>
    </source>
</evidence>
<comment type="caution">
    <text evidence="6">The sequence shown here is derived from an EMBL/GenBank/DDBJ whole genome shotgun (WGS) entry which is preliminary data.</text>
</comment>
<evidence type="ECO:0000256" key="5">
    <source>
        <dbReference type="ARBA" id="ARBA00023315"/>
    </source>
</evidence>
<evidence type="ECO:0000256" key="1">
    <source>
        <dbReference type="ARBA" id="ARBA00007274"/>
    </source>
</evidence>
<dbReference type="SUPFAM" id="SSF51161">
    <property type="entry name" value="Trimeric LpxA-like enzymes"/>
    <property type="match status" value="1"/>
</dbReference>
<name>A0A0C1HEQ0_9BACT</name>
<keyword evidence="5 6" id="KW-0012">Acyltransferase</keyword>
<gene>
    <name evidence="6" type="primary">vat</name>
    <name evidence="6" type="ORF">DB44_BK00050</name>
</gene>
<comment type="similarity">
    <text evidence="1">Belongs to the transferase hexapeptide repeat family.</text>
</comment>
<dbReference type="AlphaFoldDB" id="A0A0C1HEQ0"/>
<evidence type="ECO:0000313" key="6">
    <source>
        <dbReference type="EMBL" id="KIC73183.1"/>
    </source>
</evidence>
<dbReference type="PANTHER" id="PTHR43300">
    <property type="entry name" value="ACETYLTRANSFERASE"/>
    <property type="match status" value="1"/>
</dbReference>
<dbReference type="EMBL" id="JSAN01000034">
    <property type="protein sequence ID" value="KIC73183.1"/>
    <property type="molecule type" value="Genomic_DNA"/>
</dbReference>
<dbReference type="EC" id="2.3.1.-" evidence="6"/>
<proteinExistence type="inferred from homology"/>